<feature type="domain" description="MOFRL-associated" evidence="2">
    <location>
        <begin position="8"/>
        <end position="230"/>
    </location>
</feature>
<evidence type="ECO:0000259" key="1">
    <source>
        <dbReference type="Pfam" id="PF05161"/>
    </source>
</evidence>
<dbReference type="InterPro" id="IPR037035">
    <property type="entry name" value="GK-like_C_sf"/>
</dbReference>
<dbReference type="InterPro" id="IPR007835">
    <property type="entry name" value="MOFRL"/>
</dbReference>
<comment type="caution">
    <text evidence="3">The sequence shown here is derived from an EMBL/GenBank/DDBJ whole genome shotgun (WGS) entry which is preliminary data.</text>
</comment>
<dbReference type="Proteomes" id="UP000318590">
    <property type="component" value="Unassembled WGS sequence"/>
</dbReference>
<dbReference type="Pfam" id="PF05161">
    <property type="entry name" value="MOFRL"/>
    <property type="match status" value="1"/>
</dbReference>
<sequence length="410" mass="41864">MTDLRRVARTMFDAAVRRADPARAVKRHLEVPAAGRCYVLAVGKAAVPMMRAALAKLPEVADALIVTNPENACEVEGATVLTGSHPVPDVASAEAGRAVMRFLDQAGEDDTVIALISGGGSALMTAPAEGISVAEYGAVNTALLGSGLGIEQMNLVRQQIDQLKGGGLLRLAALAQVRGYLLSDVIGDDLRAISSGPTVAPIGTATEARHVLENAGLWEGLPNSVRQHLQSASSPGPLPAATNLLIGSNRHSLEAMLDAAPDGYPARIVNDALTGDVVEAAEEIVEAALAAKSPVALIFGGETTVRLRGTGLGGRNQELALRVAELVTDRLPAGWVFLSGGTDGRDGPTDAAGGIADADTLGRVRTAGGDPAKLLANNDSYAALALAGDLLICGATGTNVADVQVLLIPA</sequence>
<organism evidence="3 4">
    <name type="scientific">Palleronia caenipelagi</name>
    <dbReference type="NCBI Taxonomy" id="2489174"/>
    <lineage>
        <taxon>Bacteria</taxon>
        <taxon>Pseudomonadati</taxon>
        <taxon>Pseudomonadota</taxon>
        <taxon>Alphaproteobacteria</taxon>
        <taxon>Rhodobacterales</taxon>
        <taxon>Roseobacteraceae</taxon>
        <taxon>Palleronia</taxon>
    </lineage>
</organism>
<dbReference type="SUPFAM" id="SSF82544">
    <property type="entry name" value="GckA/TtuD-like"/>
    <property type="match status" value="1"/>
</dbReference>
<protein>
    <submittedName>
        <fullName evidence="3">DUF4147 domain-containing protein</fullName>
    </submittedName>
</protein>
<name>A0A547Q6J3_9RHOB</name>
<evidence type="ECO:0000313" key="3">
    <source>
        <dbReference type="EMBL" id="TRD22005.1"/>
    </source>
</evidence>
<proteinExistence type="predicted"/>
<dbReference type="Gene3D" id="3.40.50.10180">
    <property type="entry name" value="Glycerate kinase, MOFRL-like N-terminal domain"/>
    <property type="match status" value="1"/>
</dbReference>
<dbReference type="InterPro" id="IPR025286">
    <property type="entry name" value="MOFRL_assoc_dom"/>
</dbReference>
<dbReference type="PANTHER" id="PTHR12227:SF0">
    <property type="entry name" value="GLYCERATE KINASE"/>
    <property type="match status" value="1"/>
</dbReference>
<accession>A0A547Q6J3</accession>
<dbReference type="InterPro" id="IPR039760">
    <property type="entry name" value="MOFRL_protein"/>
</dbReference>
<dbReference type="EMBL" id="VFSV01000008">
    <property type="protein sequence ID" value="TRD22005.1"/>
    <property type="molecule type" value="Genomic_DNA"/>
</dbReference>
<dbReference type="GO" id="GO:0008887">
    <property type="term" value="F:glycerate kinase activity"/>
    <property type="evidence" value="ECO:0007669"/>
    <property type="project" value="InterPro"/>
</dbReference>
<evidence type="ECO:0000313" key="4">
    <source>
        <dbReference type="Proteomes" id="UP000318590"/>
    </source>
</evidence>
<dbReference type="InterPro" id="IPR038614">
    <property type="entry name" value="GK_N_sf"/>
</dbReference>
<dbReference type="GO" id="GO:0005737">
    <property type="term" value="C:cytoplasm"/>
    <property type="evidence" value="ECO:0007669"/>
    <property type="project" value="TreeGrafter"/>
</dbReference>
<dbReference type="Gene3D" id="3.40.1480.10">
    <property type="entry name" value="MOFRL domain"/>
    <property type="match status" value="1"/>
</dbReference>
<dbReference type="PANTHER" id="PTHR12227">
    <property type="entry name" value="GLYCERATE KINASE"/>
    <property type="match status" value="1"/>
</dbReference>
<dbReference type="Pfam" id="PF13660">
    <property type="entry name" value="DUF4147"/>
    <property type="match status" value="1"/>
</dbReference>
<dbReference type="OrthoDB" id="9766552at2"/>
<gene>
    <name evidence="3" type="ORF">FEV53_06420</name>
</gene>
<keyword evidence="4" id="KW-1185">Reference proteome</keyword>
<dbReference type="RefSeq" id="WP_142833993.1">
    <property type="nucleotide sequence ID" value="NZ_VFSV01000008.1"/>
</dbReference>
<feature type="domain" description="MOFRL" evidence="1">
    <location>
        <begin position="295"/>
        <end position="402"/>
    </location>
</feature>
<dbReference type="AlphaFoldDB" id="A0A547Q6J3"/>
<reference evidence="3 4" key="1">
    <citation type="submission" date="2019-06" db="EMBL/GenBank/DDBJ databases">
        <title>Paenimaribius caenipelagi gen. nov., sp. nov., isolated from a tidal flat.</title>
        <authorList>
            <person name="Yoon J.-H."/>
        </authorList>
    </citation>
    <scope>NUCLEOTIDE SEQUENCE [LARGE SCALE GENOMIC DNA]</scope>
    <source>
        <strain evidence="3 4">JBTF-M29</strain>
    </source>
</reference>
<evidence type="ECO:0000259" key="2">
    <source>
        <dbReference type="Pfam" id="PF13660"/>
    </source>
</evidence>